<dbReference type="EMBL" id="JACJII010000001">
    <property type="protein sequence ID" value="MBA9007570.1"/>
    <property type="molecule type" value="Genomic_DNA"/>
</dbReference>
<name>A0A7W3N4X5_9ACTN</name>
<dbReference type="RefSeq" id="WP_182708097.1">
    <property type="nucleotide sequence ID" value="NZ_JACJII010000001.1"/>
</dbReference>
<dbReference type="Pfam" id="PF01872">
    <property type="entry name" value="RibD_C"/>
    <property type="match status" value="1"/>
</dbReference>
<keyword evidence="3" id="KW-1185">Reference proteome</keyword>
<evidence type="ECO:0000313" key="3">
    <source>
        <dbReference type="Proteomes" id="UP000539313"/>
    </source>
</evidence>
<sequence length="189" mass="20710">MRRLVYYVGMSIDGFIAGPDGEVDFFPVTPDVLEFFREDYPDVLPTHVREQLGIDADNRNFDTVIQGRRTYEPALEIGVTSPYAHLRQYVVSGGLGGSPDPAVEIVSGDPLARIRELKAEEGRDIYLAGGARLAGTLLPEIDDLVIKLYPVVAGTGIPLFGADFSPVHFELTGTRPLEGGMVVLTYRKK</sequence>
<dbReference type="SUPFAM" id="SSF53597">
    <property type="entry name" value="Dihydrofolate reductase-like"/>
    <property type="match status" value="1"/>
</dbReference>
<comment type="caution">
    <text evidence="2">The sequence shown here is derived from an EMBL/GenBank/DDBJ whole genome shotgun (WGS) entry which is preliminary data.</text>
</comment>
<dbReference type="Proteomes" id="UP000539313">
    <property type="component" value="Unassembled WGS sequence"/>
</dbReference>
<evidence type="ECO:0000313" key="2">
    <source>
        <dbReference type="EMBL" id="MBA9007570.1"/>
    </source>
</evidence>
<evidence type="ECO:0000259" key="1">
    <source>
        <dbReference type="Pfam" id="PF01872"/>
    </source>
</evidence>
<dbReference type="InterPro" id="IPR024072">
    <property type="entry name" value="DHFR-like_dom_sf"/>
</dbReference>
<dbReference type="PANTHER" id="PTHR38011">
    <property type="entry name" value="DIHYDROFOLATE REDUCTASE FAMILY PROTEIN (AFU_ORTHOLOGUE AFUA_8G06820)"/>
    <property type="match status" value="1"/>
</dbReference>
<dbReference type="InterPro" id="IPR050765">
    <property type="entry name" value="Riboflavin_Biosynth_HTPR"/>
</dbReference>
<dbReference type="InterPro" id="IPR002734">
    <property type="entry name" value="RibDG_C"/>
</dbReference>
<dbReference type="GO" id="GO:0009231">
    <property type="term" value="P:riboflavin biosynthetic process"/>
    <property type="evidence" value="ECO:0007669"/>
    <property type="project" value="InterPro"/>
</dbReference>
<dbReference type="PANTHER" id="PTHR38011:SF11">
    <property type="entry name" value="2,5-DIAMINO-6-RIBOSYLAMINO-4(3H)-PYRIMIDINONE 5'-PHOSPHATE REDUCTASE"/>
    <property type="match status" value="1"/>
</dbReference>
<dbReference type="GO" id="GO:0008703">
    <property type="term" value="F:5-amino-6-(5-phosphoribosylamino)uracil reductase activity"/>
    <property type="evidence" value="ECO:0007669"/>
    <property type="project" value="InterPro"/>
</dbReference>
<accession>A0A7W3N4X5</accession>
<gene>
    <name evidence="2" type="ORF">HNR21_006452</name>
</gene>
<dbReference type="Gene3D" id="3.40.430.10">
    <property type="entry name" value="Dihydrofolate Reductase, subunit A"/>
    <property type="match status" value="1"/>
</dbReference>
<organism evidence="2 3">
    <name type="scientific">Thermomonospora cellulosilytica</name>
    <dbReference type="NCBI Taxonomy" id="1411118"/>
    <lineage>
        <taxon>Bacteria</taxon>
        <taxon>Bacillati</taxon>
        <taxon>Actinomycetota</taxon>
        <taxon>Actinomycetes</taxon>
        <taxon>Streptosporangiales</taxon>
        <taxon>Thermomonosporaceae</taxon>
        <taxon>Thermomonospora</taxon>
    </lineage>
</organism>
<reference evidence="2 3" key="1">
    <citation type="submission" date="2020-08" db="EMBL/GenBank/DDBJ databases">
        <title>Sequencing the genomes of 1000 actinobacteria strains.</title>
        <authorList>
            <person name="Klenk H.-P."/>
        </authorList>
    </citation>
    <scope>NUCLEOTIDE SEQUENCE [LARGE SCALE GENOMIC DNA]</scope>
    <source>
        <strain evidence="2 3">DSM 45823</strain>
    </source>
</reference>
<dbReference type="AlphaFoldDB" id="A0A7W3N4X5"/>
<feature type="domain" description="Bacterial bifunctional deaminase-reductase C-terminal" evidence="1">
    <location>
        <begin position="85"/>
        <end position="182"/>
    </location>
</feature>
<proteinExistence type="predicted"/>
<protein>
    <submittedName>
        <fullName evidence="2">Dihydrofolate reductase</fullName>
    </submittedName>
</protein>